<dbReference type="Gene3D" id="3.40.50.2300">
    <property type="match status" value="2"/>
</dbReference>
<proteinExistence type="inferred from homology"/>
<sequence>MKINKKTLIAGGLIFATGIAGVAAVSCGTSSANEVALVVSTRNNPFYTAIINAAQAKADELGLSLVIYDSQNDAQKETTHINNIIAKGTTKVVLLNDVNESSGISSVRTLNGAKIPVVALDHLLTNDNEAVKNSGIKVEANIASDNKQAGKIIAQLLAQKIGLPADAPVYTLYGLPGTESGESRASGFLESVKKSATENVAYNLFAYTKYGQAVRNGVNYVGDQADDNRDKATQTTANRLATLFAASRSDRPALVFGTNDESAIGAISAIQTGGLALAGNAEYDASLTGANRQIYVTGVDDTADALASIKEGKMTATVKQDTTAMSQIAVQIAKDIIDGKWTSSAKPTYKSYYDAYPTVAKNKTVSDAIEQGYFFSIGTQIRWKNKQGNIELLGDADNDGILEVIAS</sequence>
<dbReference type="RefSeq" id="WP_094254977.1">
    <property type="nucleotide sequence ID" value="NZ_NNCE01000009.1"/>
</dbReference>
<dbReference type="Proteomes" id="UP000295518">
    <property type="component" value="Unassembled WGS sequence"/>
</dbReference>
<evidence type="ECO:0000259" key="5">
    <source>
        <dbReference type="Pfam" id="PF13407"/>
    </source>
</evidence>
<evidence type="ECO:0000313" key="6">
    <source>
        <dbReference type="EMBL" id="TDO18963.1"/>
    </source>
</evidence>
<keyword evidence="7" id="KW-1185">Reference proteome</keyword>
<evidence type="ECO:0000256" key="1">
    <source>
        <dbReference type="ARBA" id="ARBA00004196"/>
    </source>
</evidence>
<feature type="chain" id="PRO_5020447522" evidence="4">
    <location>
        <begin position="23"/>
        <end position="407"/>
    </location>
</feature>
<reference evidence="6 7" key="1">
    <citation type="submission" date="2019-03" db="EMBL/GenBank/DDBJ databases">
        <title>Genomic Encyclopedia of Archaeal and Bacterial Type Strains, Phase II (KMG-II): from individual species to whole genera.</title>
        <authorList>
            <person name="Goeker M."/>
        </authorList>
    </citation>
    <scope>NUCLEOTIDE SEQUENCE [LARGE SCALE GENOMIC DNA]</scope>
    <source>
        <strain evidence="6 7">ATCC 700618</strain>
    </source>
</reference>
<dbReference type="PANTHER" id="PTHR46847">
    <property type="entry name" value="D-ALLOSE-BINDING PERIPLASMIC PROTEIN-RELATED"/>
    <property type="match status" value="1"/>
</dbReference>
<dbReference type="SUPFAM" id="SSF53822">
    <property type="entry name" value="Periplasmic binding protein-like I"/>
    <property type="match status" value="1"/>
</dbReference>
<evidence type="ECO:0000256" key="3">
    <source>
        <dbReference type="ARBA" id="ARBA00022729"/>
    </source>
</evidence>
<dbReference type="PANTHER" id="PTHR46847:SF1">
    <property type="entry name" value="D-ALLOSE-BINDING PERIPLASMIC PROTEIN-RELATED"/>
    <property type="match status" value="1"/>
</dbReference>
<dbReference type="OrthoDB" id="250606at2"/>
<evidence type="ECO:0000256" key="4">
    <source>
        <dbReference type="SAM" id="SignalP"/>
    </source>
</evidence>
<dbReference type="AlphaFoldDB" id="A0A4R6I9U7"/>
<gene>
    <name evidence="6" type="ORF">EI74_0844</name>
</gene>
<organism evidence="6 7">
    <name type="scientific">Mycoplasma testudineum</name>
    <dbReference type="NCBI Taxonomy" id="244584"/>
    <lineage>
        <taxon>Bacteria</taxon>
        <taxon>Bacillati</taxon>
        <taxon>Mycoplasmatota</taxon>
        <taxon>Mollicutes</taxon>
        <taxon>Mycoplasmataceae</taxon>
        <taxon>Mycoplasma</taxon>
    </lineage>
</organism>
<protein>
    <submittedName>
        <fullName evidence="6">Monosaccharide ABC transporter substrate-binding protein (CUT2 family)</fullName>
    </submittedName>
</protein>
<dbReference type="InterPro" id="IPR028082">
    <property type="entry name" value="Peripla_BP_I"/>
</dbReference>
<dbReference type="InterPro" id="IPR025997">
    <property type="entry name" value="SBP_2_dom"/>
</dbReference>
<comment type="similarity">
    <text evidence="2">Belongs to the bacterial solute-binding protein 2 family.</text>
</comment>
<comment type="subcellular location">
    <subcellularLocation>
        <location evidence="1">Cell envelope</location>
    </subcellularLocation>
</comment>
<evidence type="ECO:0000256" key="2">
    <source>
        <dbReference type="ARBA" id="ARBA00007639"/>
    </source>
</evidence>
<dbReference type="PROSITE" id="PS51257">
    <property type="entry name" value="PROKAR_LIPOPROTEIN"/>
    <property type="match status" value="1"/>
</dbReference>
<evidence type="ECO:0000313" key="7">
    <source>
        <dbReference type="Proteomes" id="UP000295518"/>
    </source>
</evidence>
<comment type="caution">
    <text evidence="6">The sequence shown here is derived from an EMBL/GenBank/DDBJ whole genome shotgun (WGS) entry which is preliminary data.</text>
</comment>
<keyword evidence="3 4" id="KW-0732">Signal</keyword>
<feature type="domain" description="Periplasmic binding protein" evidence="5">
    <location>
        <begin position="35"/>
        <end position="340"/>
    </location>
</feature>
<dbReference type="GO" id="GO:0030313">
    <property type="term" value="C:cell envelope"/>
    <property type="evidence" value="ECO:0007669"/>
    <property type="project" value="UniProtKB-SubCell"/>
</dbReference>
<dbReference type="Pfam" id="PF13407">
    <property type="entry name" value="Peripla_BP_4"/>
    <property type="match status" value="1"/>
</dbReference>
<dbReference type="EMBL" id="SNWN01000017">
    <property type="protein sequence ID" value="TDO18963.1"/>
    <property type="molecule type" value="Genomic_DNA"/>
</dbReference>
<accession>A0A4R6I9U7</accession>
<dbReference type="GO" id="GO:0030246">
    <property type="term" value="F:carbohydrate binding"/>
    <property type="evidence" value="ECO:0007669"/>
    <property type="project" value="UniProtKB-ARBA"/>
</dbReference>
<feature type="signal peptide" evidence="4">
    <location>
        <begin position="1"/>
        <end position="22"/>
    </location>
</feature>
<name>A0A4R6I9U7_9MOLU</name>